<proteinExistence type="predicted"/>
<name>A0A6C0IQ82_9ZZZZ</name>
<reference evidence="1" key="1">
    <citation type="journal article" date="2020" name="Nature">
        <title>Giant virus diversity and host interactions through global metagenomics.</title>
        <authorList>
            <person name="Schulz F."/>
            <person name="Roux S."/>
            <person name="Paez-Espino D."/>
            <person name="Jungbluth S."/>
            <person name="Walsh D.A."/>
            <person name="Denef V.J."/>
            <person name="McMahon K.D."/>
            <person name="Konstantinidis K.T."/>
            <person name="Eloe-Fadrosh E.A."/>
            <person name="Kyrpides N.C."/>
            <person name="Woyke T."/>
        </authorList>
    </citation>
    <scope>NUCLEOTIDE SEQUENCE</scope>
    <source>
        <strain evidence="1">GVMAG-M-3300024258-14</strain>
    </source>
</reference>
<sequence length="246" mass="29176">MNIKKNICLVFRGELLRNTISYYHNNIKNKQLREPDLSEESLIRQDNIMKSIINNIILPYEKNGFNVFISGCVYECNHYNNKLKEFFPNHTIKQIKAGNTNQAETYYKSIEQAEKEHPECIEYISLRVDYIMLKNIIRKDLDLNLSYVGFAWKNTKYGDVDVFYIISKNAVNIFKNIIYHIGLGKNFVETHSITKSLKKKNVLLYPIWNNYENEATSLSYGEYIKDIKLHENRPFVNYMRSIINRF</sequence>
<organism evidence="1">
    <name type="scientific">viral metagenome</name>
    <dbReference type="NCBI Taxonomy" id="1070528"/>
    <lineage>
        <taxon>unclassified sequences</taxon>
        <taxon>metagenomes</taxon>
        <taxon>organismal metagenomes</taxon>
    </lineage>
</organism>
<dbReference type="EMBL" id="MN740213">
    <property type="protein sequence ID" value="QHT94037.1"/>
    <property type="molecule type" value="Genomic_DNA"/>
</dbReference>
<evidence type="ECO:0000313" key="1">
    <source>
        <dbReference type="EMBL" id="QHT94037.1"/>
    </source>
</evidence>
<protein>
    <submittedName>
        <fullName evidence="1">Uncharacterized protein</fullName>
    </submittedName>
</protein>
<dbReference type="AlphaFoldDB" id="A0A6C0IQ82"/>
<accession>A0A6C0IQ82</accession>